<organism evidence="3 4">
    <name type="scientific">Natrinema limicola JCM 13563</name>
    <dbReference type="NCBI Taxonomy" id="1230457"/>
    <lineage>
        <taxon>Archaea</taxon>
        <taxon>Methanobacteriati</taxon>
        <taxon>Methanobacteriota</taxon>
        <taxon>Stenosarchaea group</taxon>
        <taxon>Halobacteria</taxon>
        <taxon>Halobacteriales</taxon>
        <taxon>Natrialbaceae</taxon>
        <taxon>Natrinema</taxon>
    </lineage>
</organism>
<dbReference type="InterPro" id="IPR058386">
    <property type="entry name" value="DUF8073"/>
</dbReference>
<dbReference type="PATRIC" id="fig|1230457.4.peg.697"/>
<gene>
    <name evidence="3" type="ORF">C476_03498</name>
</gene>
<name>M0CS27_9EURY</name>
<dbReference type="AlphaFoldDB" id="M0CS27"/>
<protein>
    <recommendedName>
        <fullName evidence="2">DUF8073 domain-containing protein</fullName>
    </recommendedName>
</protein>
<proteinExistence type="predicted"/>
<accession>M0CS27</accession>
<keyword evidence="1" id="KW-0472">Membrane</keyword>
<sequence>MDPAVNSTDTVDDATWMLVLSILVIAVLVGVGLLQVYLSGDYGSLFRSIGIGLLLLLFSVGFYRKWHGT</sequence>
<feature type="transmembrane region" description="Helical" evidence="1">
    <location>
        <begin position="16"/>
        <end position="38"/>
    </location>
</feature>
<keyword evidence="1" id="KW-1133">Transmembrane helix</keyword>
<dbReference type="EMBL" id="AOIT01000017">
    <property type="protein sequence ID" value="ELZ24684.1"/>
    <property type="molecule type" value="Genomic_DNA"/>
</dbReference>
<evidence type="ECO:0000256" key="1">
    <source>
        <dbReference type="SAM" id="Phobius"/>
    </source>
</evidence>
<dbReference type="Pfam" id="PF26274">
    <property type="entry name" value="DUF8073"/>
    <property type="match status" value="1"/>
</dbReference>
<feature type="transmembrane region" description="Helical" evidence="1">
    <location>
        <begin position="45"/>
        <end position="63"/>
    </location>
</feature>
<evidence type="ECO:0000313" key="3">
    <source>
        <dbReference type="EMBL" id="ELZ24684.1"/>
    </source>
</evidence>
<keyword evidence="1" id="KW-0812">Transmembrane</keyword>
<evidence type="ECO:0000313" key="4">
    <source>
        <dbReference type="Proteomes" id="UP000011615"/>
    </source>
</evidence>
<dbReference type="Proteomes" id="UP000011615">
    <property type="component" value="Unassembled WGS sequence"/>
</dbReference>
<keyword evidence="4" id="KW-1185">Reference proteome</keyword>
<comment type="caution">
    <text evidence="3">The sequence shown here is derived from an EMBL/GenBank/DDBJ whole genome shotgun (WGS) entry which is preliminary data.</text>
</comment>
<evidence type="ECO:0000259" key="2">
    <source>
        <dbReference type="Pfam" id="PF26274"/>
    </source>
</evidence>
<feature type="domain" description="DUF8073" evidence="2">
    <location>
        <begin position="11"/>
        <end position="67"/>
    </location>
</feature>
<reference evidence="3 4" key="1">
    <citation type="journal article" date="2014" name="PLoS Genet.">
        <title>Phylogenetically driven sequencing of extremely halophilic archaea reveals strategies for static and dynamic osmo-response.</title>
        <authorList>
            <person name="Becker E.A."/>
            <person name="Seitzer P.M."/>
            <person name="Tritt A."/>
            <person name="Larsen D."/>
            <person name="Krusor M."/>
            <person name="Yao A.I."/>
            <person name="Wu D."/>
            <person name="Madern D."/>
            <person name="Eisen J.A."/>
            <person name="Darling A.E."/>
            <person name="Facciotti M.T."/>
        </authorList>
    </citation>
    <scope>NUCLEOTIDE SEQUENCE [LARGE SCALE GENOMIC DNA]</scope>
    <source>
        <strain evidence="3 4">JCM 13563</strain>
    </source>
</reference>